<evidence type="ECO:0000313" key="1">
    <source>
        <dbReference type="EMBL" id="KAF9652338.1"/>
    </source>
</evidence>
<accession>A0ACB6ZSB6</accession>
<reference evidence="1" key="1">
    <citation type="submission" date="2019-10" db="EMBL/GenBank/DDBJ databases">
        <authorList>
            <consortium name="DOE Joint Genome Institute"/>
            <person name="Kuo A."/>
            <person name="Miyauchi S."/>
            <person name="Kiss E."/>
            <person name="Drula E."/>
            <person name="Kohler A."/>
            <person name="Sanchez-Garcia M."/>
            <person name="Andreopoulos B."/>
            <person name="Barry K.W."/>
            <person name="Bonito G."/>
            <person name="Buee M."/>
            <person name="Carver A."/>
            <person name="Chen C."/>
            <person name="Cichocki N."/>
            <person name="Clum A."/>
            <person name="Culley D."/>
            <person name="Crous P.W."/>
            <person name="Fauchery L."/>
            <person name="Girlanda M."/>
            <person name="Hayes R."/>
            <person name="Keri Z."/>
            <person name="Labutti K."/>
            <person name="Lipzen A."/>
            <person name="Lombard V."/>
            <person name="Magnuson J."/>
            <person name="Maillard F."/>
            <person name="Morin E."/>
            <person name="Murat C."/>
            <person name="Nolan M."/>
            <person name="Ohm R."/>
            <person name="Pangilinan J."/>
            <person name="Pereira M."/>
            <person name="Perotto S."/>
            <person name="Peter M."/>
            <person name="Riley R."/>
            <person name="Sitrit Y."/>
            <person name="Stielow B."/>
            <person name="Szollosi G."/>
            <person name="Zifcakova L."/>
            <person name="Stursova M."/>
            <person name="Spatafora J.W."/>
            <person name="Tedersoo L."/>
            <person name="Vaario L.-M."/>
            <person name="Yamada A."/>
            <person name="Yan M."/>
            <person name="Wang P."/>
            <person name="Xu J."/>
            <person name="Bruns T."/>
            <person name="Baldrian P."/>
            <person name="Vilgalys R."/>
            <person name="Henrissat B."/>
            <person name="Grigoriev I.V."/>
            <person name="Hibbett D."/>
            <person name="Nagy L.G."/>
            <person name="Martin F.M."/>
        </authorList>
    </citation>
    <scope>NUCLEOTIDE SEQUENCE</scope>
    <source>
        <strain evidence="1">P2</strain>
    </source>
</reference>
<comment type="caution">
    <text evidence="1">The sequence shown here is derived from an EMBL/GenBank/DDBJ whole genome shotgun (WGS) entry which is preliminary data.</text>
</comment>
<organism evidence="1 2">
    <name type="scientific">Thelephora ganbajun</name>
    <name type="common">Ganba fungus</name>
    <dbReference type="NCBI Taxonomy" id="370292"/>
    <lineage>
        <taxon>Eukaryota</taxon>
        <taxon>Fungi</taxon>
        <taxon>Dikarya</taxon>
        <taxon>Basidiomycota</taxon>
        <taxon>Agaricomycotina</taxon>
        <taxon>Agaricomycetes</taxon>
        <taxon>Thelephorales</taxon>
        <taxon>Thelephoraceae</taxon>
        <taxon>Thelephora</taxon>
    </lineage>
</organism>
<reference evidence="1" key="2">
    <citation type="journal article" date="2020" name="Nat. Commun.">
        <title>Large-scale genome sequencing of mycorrhizal fungi provides insights into the early evolution of symbiotic traits.</title>
        <authorList>
            <person name="Miyauchi S."/>
            <person name="Kiss E."/>
            <person name="Kuo A."/>
            <person name="Drula E."/>
            <person name="Kohler A."/>
            <person name="Sanchez-Garcia M."/>
            <person name="Morin E."/>
            <person name="Andreopoulos B."/>
            <person name="Barry K.W."/>
            <person name="Bonito G."/>
            <person name="Buee M."/>
            <person name="Carver A."/>
            <person name="Chen C."/>
            <person name="Cichocki N."/>
            <person name="Clum A."/>
            <person name="Culley D."/>
            <person name="Crous P.W."/>
            <person name="Fauchery L."/>
            <person name="Girlanda M."/>
            <person name="Hayes R.D."/>
            <person name="Keri Z."/>
            <person name="LaButti K."/>
            <person name="Lipzen A."/>
            <person name="Lombard V."/>
            <person name="Magnuson J."/>
            <person name="Maillard F."/>
            <person name="Murat C."/>
            <person name="Nolan M."/>
            <person name="Ohm R.A."/>
            <person name="Pangilinan J."/>
            <person name="Pereira M.F."/>
            <person name="Perotto S."/>
            <person name="Peter M."/>
            <person name="Pfister S."/>
            <person name="Riley R."/>
            <person name="Sitrit Y."/>
            <person name="Stielow J.B."/>
            <person name="Szollosi G."/>
            <person name="Zifcakova L."/>
            <person name="Stursova M."/>
            <person name="Spatafora J.W."/>
            <person name="Tedersoo L."/>
            <person name="Vaario L.M."/>
            <person name="Yamada A."/>
            <person name="Yan M."/>
            <person name="Wang P."/>
            <person name="Xu J."/>
            <person name="Bruns T."/>
            <person name="Baldrian P."/>
            <person name="Vilgalys R."/>
            <person name="Dunand C."/>
            <person name="Henrissat B."/>
            <person name="Grigoriev I.V."/>
            <person name="Hibbett D."/>
            <person name="Nagy L.G."/>
            <person name="Martin F.M."/>
        </authorList>
    </citation>
    <scope>NUCLEOTIDE SEQUENCE</scope>
    <source>
        <strain evidence="1">P2</strain>
    </source>
</reference>
<dbReference type="Proteomes" id="UP000886501">
    <property type="component" value="Unassembled WGS sequence"/>
</dbReference>
<gene>
    <name evidence="1" type="ORF">BDM02DRAFT_3068929</name>
</gene>
<protein>
    <submittedName>
        <fullName evidence="1">Uncharacterized protein</fullName>
    </submittedName>
</protein>
<proteinExistence type="predicted"/>
<dbReference type="EMBL" id="MU117969">
    <property type="protein sequence ID" value="KAF9652338.1"/>
    <property type="molecule type" value="Genomic_DNA"/>
</dbReference>
<sequence length="189" mass="21094">LPYRVRWQDLKDLFRKAGTVLRADVSLGPDNRSRGYGTVLLATAEDATRAVEMFHGYNWQTRTLEVRPDRIAQDFDGPNSTLASPGGFHSPGNLVLPLEFLVLSRPATAAASRNLFVGNLPFHCQWQDLKDLFRQAGTILRADVALGPDGRSRGFGTVVFASEIDAERAVKMFNGYEFNGRPLKVHYDR</sequence>
<name>A0ACB6ZSB6_THEGA</name>
<keyword evidence="2" id="KW-1185">Reference proteome</keyword>
<feature type="non-terminal residue" evidence="1">
    <location>
        <position position="1"/>
    </location>
</feature>
<feature type="non-terminal residue" evidence="1">
    <location>
        <position position="189"/>
    </location>
</feature>
<evidence type="ECO:0000313" key="2">
    <source>
        <dbReference type="Proteomes" id="UP000886501"/>
    </source>
</evidence>